<organism evidence="2 3">
    <name type="scientific">Thelonectria olida</name>
    <dbReference type="NCBI Taxonomy" id="1576542"/>
    <lineage>
        <taxon>Eukaryota</taxon>
        <taxon>Fungi</taxon>
        <taxon>Dikarya</taxon>
        <taxon>Ascomycota</taxon>
        <taxon>Pezizomycotina</taxon>
        <taxon>Sordariomycetes</taxon>
        <taxon>Hypocreomycetidae</taxon>
        <taxon>Hypocreales</taxon>
        <taxon>Nectriaceae</taxon>
        <taxon>Thelonectria</taxon>
    </lineage>
</organism>
<evidence type="ECO:0000256" key="1">
    <source>
        <dbReference type="SAM" id="MobiDB-lite"/>
    </source>
</evidence>
<reference evidence="2 3" key="1">
    <citation type="journal article" date="2021" name="Nat. Commun.">
        <title>Genetic determinants of endophytism in the Arabidopsis root mycobiome.</title>
        <authorList>
            <person name="Mesny F."/>
            <person name="Miyauchi S."/>
            <person name="Thiergart T."/>
            <person name="Pickel B."/>
            <person name="Atanasova L."/>
            <person name="Karlsson M."/>
            <person name="Huettel B."/>
            <person name="Barry K.W."/>
            <person name="Haridas S."/>
            <person name="Chen C."/>
            <person name="Bauer D."/>
            <person name="Andreopoulos W."/>
            <person name="Pangilinan J."/>
            <person name="LaButti K."/>
            <person name="Riley R."/>
            <person name="Lipzen A."/>
            <person name="Clum A."/>
            <person name="Drula E."/>
            <person name="Henrissat B."/>
            <person name="Kohler A."/>
            <person name="Grigoriev I.V."/>
            <person name="Martin F.M."/>
            <person name="Hacquard S."/>
        </authorList>
    </citation>
    <scope>NUCLEOTIDE SEQUENCE [LARGE SCALE GENOMIC DNA]</scope>
    <source>
        <strain evidence="2 3">MPI-CAGE-CH-0241</strain>
    </source>
</reference>
<name>A0A9P8VS16_9HYPO</name>
<dbReference type="Proteomes" id="UP000777438">
    <property type="component" value="Unassembled WGS sequence"/>
</dbReference>
<keyword evidence="3" id="KW-1185">Reference proteome</keyword>
<sequence>MDDEENGLFNIQISDDDDDFDERQAKEARRTGQSEEAWRAVQRDYRPKVENGNIEKNITLPISHGASKPQLQELLHAVEEMYFFRQYEKAVQFVSRTLDSSDGLDPETRQLLVDYQETCQQKLKAQP</sequence>
<feature type="region of interest" description="Disordered" evidence="1">
    <location>
        <begin position="1"/>
        <end position="38"/>
    </location>
</feature>
<feature type="compositionally biased region" description="Basic and acidic residues" evidence="1">
    <location>
        <begin position="22"/>
        <end position="38"/>
    </location>
</feature>
<dbReference type="EMBL" id="JAGPYM010000043">
    <property type="protein sequence ID" value="KAH6873924.1"/>
    <property type="molecule type" value="Genomic_DNA"/>
</dbReference>
<dbReference type="AlphaFoldDB" id="A0A9P8VS16"/>
<dbReference type="OrthoDB" id="3938544at2759"/>
<gene>
    <name evidence="2" type="ORF">B0T10DRAFT_567656</name>
</gene>
<evidence type="ECO:0000313" key="2">
    <source>
        <dbReference type="EMBL" id="KAH6873924.1"/>
    </source>
</evidence>
<accession>A0A9P8VS16</accession>
<protein>
    <submittedName>
        <fullName evidence="2">Uncharacterized protein</fullName>
    </submittedName>
</protein>
<evidence type="ECO:0000313" key="3">
    <source>
        <dbReference type="Proteomes" id="UP000777438"/>
    </source>
</evidence>
<proteinExistence type="predicted"/>
<comment type="caution">
    <text evidence="2">The sequence shown here is derived from an EMBL/GenBank/DDBJ whole genome shotgun (WGS) entry which is preliminary data.</text>
</comment>